<dbReference type="GO" id="GO:0006310">
    <property type="term" value="P:DNA recombination"/>
    <property type="evidence" value="ECO:0007669"/>
    <property type="project" value="UniProtKB-UniRule"/>
</dbReference>
<keyword evidence="9" id="KW-1185">Reference proteome</keyword>
<organism evidence="9 10">
    <name type="scientific">Romanomermis culicivorax</name>
    <name type="common">Nematode worm</name>
    <dbReference type="NCBI Taxonomy" id="13658"/>
    <lineage>
        <taxon>Eukaryota</taxon>
        <taxon>Metazoa</taxon>
        <taxon>Ecdysozoa</taxon>
        <taxon>Nematoda</taxon>
        <taxon>Enoplea</taxon>
        <taxon>Dorylaimia</taxon>
        <taxon>Mermithida</taxon>
        <taxon>Mermithoidea</taxon>
        <taxon>Mermithidae</taxon>
        <taxon>Romanomermis</taxon>
    </lineage>
</organism>
<evidence type="ECO:0000256" key="5">
    <source>
        <dbReference type="ARBA" id="ARBA00023204"/>
    </source>
</evidence>
<comment type="subcellular location">
    <subcellularLocation>
        <location evidence="1 7">Nucleus</location>
    </subcellularLocation>
</comment>
<dbReference type="PANTHER" id="PTHR16140:SF0">
    <property type="entry name" value="NON-STRUCTURAL MAINTENANCE OF CHROMOSOMES ELEMENT 4"/>
    <property type="match status" value="1"/>
</dbReference>
<feature type="domain" description="Non-structural maintenance of chromosome element 4 C-terminal" evidence="8">
    <location>
        <begin position="241"/>
        <end position="327"/>
    </location>
</feature>
<keyword evidence="5 7" id="KW-0234">DNA repair</keyword>
<comment type="function">
    <text evidence="7">Component of the SMC5-SMC6 complex, that promotes sister chromatid alignment after DNA damage and facilitates double-stranded DNA breaks (DSBs) repair via homologous recombination between sister chromatids.</text>
</comment>
<evidence type="ECO:0000256" key="2">
    <source>
        <dbReference type="ARBA" id="ARBA00008997"/>
    </source>
</evidence>
<evidence type="ECO:0000256" key="1">
    <source>
        <dbReference type="ARBA" id="ARBA00004123"/>
    </source>
</evidence>
<evidence type="ECO:0000256" key="6">
    <source>
        <dbReference type="ARBA" id="ARBA00023242"/>
    </source>
</evidence>
<keyword evidence="4 7" id="KW-0233">DNA recombination</keyword>
<evidence type="ECO:0000313" key="9">
    <source>
        <dbReference type="Proteomes" id="UP000887565"/>
    </source>
</evidence>
<evidence type="ECO:0000256" key="4">
    <source>
        <dbReference type="ARBA" id="ARBA00023172"/>
    </source>
</evidence>
<accession>A0A915IIR8</accession>
<dbReference type="GO" id="GO:0005634">
    <property type="term" value="C:nucleus"/>
    <property type="evidence" value="ECO:0007669"/>
    <property type="project" value="UniProtKB-SubCell"/>
</dbReference>
<keyword evidence="3 7" id="KW-0227">DNA damage</keyword>
<dbReference type="GO" id="GO:0030915">
    <property type="term" value="C:Smc5-Smc6 complex"/>
    <property type="evidence" value="ECO:0007669"/>
    <property type="project" value="UniProtKB-UniRule"/>
</dbReference>
<dbReference type="Proteomes" id="UP000887565">
    <property type="component" value="Unplaced"/>
</dbReference>
<keyword evidence="6 7" id="KW-0539">Nucleus</keyword>
<evidence type="ECO:0000259" key="8">
    <source>
        <dbReference type="Pfam" id="PF08743"/>
    </source>
</evidence>
<evidence type="ECO:0000313" key="10">
    <source>
        <dbReference type="WBParaSite" id="nRc.2.0.1.t13753-RA"/>
    </source>
</evidence>
<dbReference type="InterPro" id="IPR014854">
    <property type="entry name" value="Nse4_C"/>
</dbReference>
<evidence type="ECO:0000256" key="3">
    <source>
        <dbReference type="ARBA" id="ARBA00022763"/>
    </source>
</evidence>
<dbReference type="WBParaSite" id="nRc.2.0.1.t13753-RA">
    <property type="protein sequence ID" value="nRc.2.0.1.t13753-RA"/>
    <property type="gene ID" value="nRc.2.0.1.g13753"/>
</dbReference>
<comment type="similarity">
    <text evidence="2 7">Belongs to the NSE4 family.</text>
</comment>
<dbReference type="PANTHER" id="PTHR16140">
    <property type="entry name" value="NON-STRUCTURAL MAINTENANCE OF CHROMOSOMES ELEMENT 4"/>
    <property type="match status" value="1"/>
</dbReference>
<dbReference type="InterPro" id="IPR027786">
    <property type="entry name" value="Nse4/EID"/>
</dbReference>
<sequence length="464" mass="52527">MTDIPNKENLDISVVSEADLGLPGIINEDLSENYDERRRQIRNEYRTLIDQAASELEEISVDELKSGLDKANALLKEVKLPREATFDTTLMKEYSSLLKKKSGAISTGFQFSSETFARRLIAFMKNMNPADVVLATENEETATPITAANWDNFSRFVAPCFRTAPAFHYMYGGFEREPEQTDKPQRLKKERASTQANVLEVTKPLEVTNRTRETEEQVTARKVKLMKVFLDEAYKMNGRKPISYMEFVLHPTSFSKTVEHMFFFTFLIKDGLASFDYDENRIPVIAPIKETGESNSSNSDGGERHATVLQIDMAGWRMYNKFSDMDKDLCITWILFICFVTNGAGVTASDVSVKGAVLCNDLPASGVKSALKCAIVLDFVGENSVAIFTTFSFYANLGRHESSAVTGDDGTYVVNFPIHSRRYSENFEPRYRRILFEKNGEKQMFIKTDNRIELIDYTVVDVCA</sequence>
<dbReference type="Pfam" id="PF08743">
    <property type="entry name" value="Nse4_C"/>
    <property type="match status" value="1"/>
</dbReference>
<dbReference type="AlphaFoldDB" id="A0A915IIR8"/>
<dbReference type="GO" id="GO:0006281">
    <property type="term" value="P:DNA repair"/>
    <property type="evidence" value="ECO:0007669"/>
    <property type="project" value="UniProtKB-UniRule"/>
</dbReference>
<reference evidence="10" key="1">
    <citation type="submission" date="2022-11" db="UniProtKB">
        <authorList>
            <consortium name="WormBaseParasite"/>
        </authorList>
    </citation>
    <scope>IDENTIFICATION</scope>
</reference>
<proteinExistence type="inferred from homology"/>
<protein>
    <recommendedName>
        <fullName evidence="7">Non-structural maintenance of chromosomes element 4</fullName>
    </recommendedName>
</protein>
<comment type="subunit">
    <text evidence="7">Component of the SMC5-SMC6 complex.</text>
</comment>
<evidence type="ECO:0000256" key="7">
    <source>
        <dbReference type="RuleBase" id="RU365071"/>
    </source>
</evidence>
<name>A0A915IIR8_ROMCU</name>